<sequence>MRSIRPQGSRLWWAENSKEAYSSGLANLATALTNWRDCRAGSPPARSACQTVIGGT</sequence>
<protein>
    <submittedName>
        <fullName evidence="1">Uncharacterized protein</fullName>
    </submittedName>
</protein>
<dbReference type="EMBL" id="JBHRZI010000011">
    <property type="protein sequence ID" value="MFC3891899.1"/>
    <property type="molecule type" value="Genomic_DNA"/>
</dbReference>
<dbReference type="RefSeq" id="WP_382371529.1">
    <property type="nucleotide sequence ID" value="NZ_JBHRZI010000011.1"/>
</dbReference>
<name>A0ABV8BS41_9PSEU</name>
<gene>
    <name evidence="1" type="ORF">ACFOWZ_10440</name>
</gene>
<dbReference type="Proteomes" id="UP001595690">
    <property type="component" value="Unassembled WGS sequence"/>
</dbReference>
<keyword evidence="2" id="KW-1185">Reference proteome</keyword>
<reference evidence="2" key="1">
    <citation type="journal article" date="2019" name="Int. J. Syst. Evol. Microbiol.">
        <title>The Global Catalogue of Microorganisms (GCM) 10K type strain sequencing project: providing services to taxonomists for standard genome sequencing and annotation.</title>
        <authorList>
            <consortium name="The Broad Institute Genomics Platform"/>
            <consortium name="The Broad Institute Genome Sequencing Center for Infectious Disease"/>
            <person name="Wu L."/>
            <person name="Ma J."/>
        </authorList>
    </citation>
    <scope>NUCLEOTIDE SEQUENCE [LARGE SCALE GENOMIC DNA]</scope>
    <source>
        <strain evidence="2">CGMCC 4.7405</strain>
    </source>
</reference>
<accession>A0ABV8BS41</accession>
<comment type="caution">
    <text evidence="1">The sequence shown here is derived from an EMBL/GenBank/DDBJ whole genome shotgun (WGS) entry which is preliminary data.</text>
</comment>
<organism evidence="1 2">
    <name type="scientific">Lentzea rhizosphaerae</name>
    <dbReference type="NCBI Taxonomy" id="2041025"/>
    <lineage>
        <taxon>Bacteria</taxon>
        <taxon>Bacillati</taxon>
        <taxon>Actinomycetota</taxon>
        <taxon>Actinomycetes</taxon>
        <taxon>Pseudonocardiales</taxon>
        <taxon>Pseudonocardiaceae</taxon>
        <taxon>Lentzea</taxon>
    </lineage>
</organism>
<evidence type="ECO:0000313" key="1">
    <source>
        <dbReference type="EMBL" id="MFC3891899.1"/>
    </source>
</evidence>
<evidence type="ECO:0000313" key="2">
    <source>
        <dbReference type="Proteomes" id="UP001595690"/>
    </source>
</evidence>
<proteinExistence type="predicted"/>